<organism evidence="5 6">
    <name type="scientific">Viridibacillus soli</name>
    <dbReference type="NCBI Taxonomy" id="2798301"/>
    <lineage>
        <taxon>Bacteria</taxon>
        <taxon>Bacillati</taxon>
        <taxon>Bacillota</taxon>
        <taxon>Bacilli</taxon>
        <taxon>Bacillales</taxon>
        <taxon>Caryophanaceae</taxon>
        <taxon>Viridibacillus</taxon>
    </lineage>
</organism>
<dbReference type="InterPro" id="IPR006122">
    <property type="entry name" value="HMA_Cu_ion-bd"/>
</dbReference>
<dbReference type="InterPro" id="IPR000428">
    <property type="entry name" value="Cu-bd"/>
</dbReference>
<evidence type="ECO:0000256" key="1">
    <source>
        <dbReference type="ARBA" id="ARBA00015313"/>
    </source>
</evidence>
<keyword evidence="2" id="KW-0479">Metal-binding</keyword>
<feature type="domain" description="HMA" evidence="4">
    <location>
        <begin position="3"/>
        <end position="69"/>
    </location>
</feature>
<dbReference type="NCBIfam" id="TIGR00003">
    <property type="entry name" value="copper ion binding protein"/>
    <property type="match status" value="1"/>
</dbReference>
<keyword evidence="3" id="KW-0186">Copper</keyword>
<evidence type="ECO:0000259" key="4">
    <source>
        <dbReference type="PROSITE" id="PS50846"/>
    </source>
</evidence>
<dbReference type="InterPro" id="IPR006121">
    <property type="entry name" value="HMA_dom"/>
</dbReference>
<gene>
    <name evidence="5" type="ORF">JFL43_06585</name>
</gene>
<reference evidence="5 6" key="1">
    <citation type="submission" date="2020-12" db="EMBL/GenBank/DDBJ databases">
        <title>YIM B01967 draft genome.</title>
        <authorList>
            <person name="Yan X."/>
        </authorList>
    </citation>
    <scope>NUCLEOTIDE SEQUENCE [LARGE SCALE GENOMIC DNA]</scope>
    <source>
        <strain evidence="5 6">YIM B01967</strain>
    </source>
</reference>
<dbReference type="RefSeq" id="WP_100795688.1">
    <property type="nucleotide sequence ID" value="NZ_JAEOAH010000006.1"/>
</dbReference>
<evidence type="ECO:0000313" key="6">
    <source>
        <dbReference type="Proteomes" id="UP000618943"/>
    </source>
</evidence>
<proteinExistence type="predicted"/>
<dbReference type="Gene3D" id="3.30.70.100">
    <property type="match status" value="1"/>
</dbReference>
<evidence type="ECO:0000256" key="2">
    <source>
        <dbReference type="ARBA" id="ARBA00022723"/>
    </source>
</evidence>
<keyword evidence="6" id="KW-1185">Reference proteome</keyword>
<accession>A0ABS1H646</accession>
<dbReference type="InterPro" id="IPR017969">
    <property type="entry name" value="Heavy-metal-associated_CS"/>
</dbReference>
<dbReference type="InterPro" id="IPR036163">
    <property type="entry name" value="HMA_dom_sf"/>
</dbReference>
<dbReference type="PROSITE" id="PS01047">
    <property type="entry name" value="HMA_1"/>
    <property type="match status" value="1"/>
</dbReference>
<dbReference type="SUPFAM" id="SSF55008">
    <property type="entry name" value="HMA, heavy metal-associated domain"/>
    <property type="match status" value="1"/>
</dbReference>
<evidence type="ECO:0000256" key="3">
    <source>
        <dbReference type="ARBA" id="ARBA00023008"/>
    </source>
</evidence>
<comment type="caution">
    <text evidence="5">The sequence shown here is derived from an EMBL/GenBank/DDBJ whole genome shotgun (WGS) entry which is preliminary data.</text>
</comment>
<dbReference type="Proteomes" id="UP000618943">
    <property type="component" value="Unassembled WGS sequence"/>
</dbReference>
<sequence>MAETVQLKVDGMSCGHCVKAIETGVGALAGVGKVAVNLEQDLVKVDFDDATLDKTDISEAIEEAGYTVKGLVYPS</sequence>
<dbReference type="Pfam" id="PF00403">
    <property type="entry name" value="HMA"/>
    <property type="match status" value="1"/>
</dbReference>
<dbReference type="EMBL" id="JAEOAH010000006">
    <property type="protein sequence ID" value="MBK3494523.1"/>
    <property type="molecule type" value="Genomic_DNA"/>
</dbReference>
<dbReference type="CDD" id="cd00371">
    <property type="entry name" value="HMA"/>
    <property type="match status" value="1"/>
</dbReference>
<name>A0ABS1H646_9BACL</name>
<dbReference type="PROSITE" id="PS50846">
    <property type="entry name" value="HMA_2"/>
    <property type="match status" value="1"/>
</dbReference>
<protein>
    <recommendedName>
        <fullName evidence="1">Copper chaperone CopZ</fullName>
    </recommendedName>
</protein>
<evidence type="ECO:0000313" key="5">
    <source>
        <dbReference type="EMBL" id="MBK3494523.1"/>
    </source>
</evidence>
<dbReference type="PRINTS" id="PR00944">
    <property type="entry name" value="CUEXPORT"/>
</dbReference>
<dbReference type="PANTHER" id="PTHR46594">
    <property type="entry name" value="P-TYPE CATION-TRANSPORTING ATPASE"/>
    <property type="match status" value="1"/>
</dbReference>
<dbReference type="PANTHER" id="PTHR46594:SF4">
    <property type="entry name" value="P-TYPE CATION-TRANSPORTING ATPASE"/>
    <property type="match status" value="1"/>
</dbReference>